<dbReference type="PANTHER" id="PTHR44196">
    <property type="entry name" value="DEHYDROGENASE/REDUCTASE SDR FAMILY MEMBER 7B"/>
    <property type="match status" value="1"/>
</dbReference>
<dbReference type="InterPro" id="IPR020904">
    <property type="entry name" value="Sc_DH/Rdtase_CS"/>
</dbReference>
<comment type="caution">
    <text evidence="4">The sequence shown here is derived from an EMBL/GenBank/DDBJ whole genome shotgun (WGS) entry which is preliminary data.</text>
</comment>
<protein>
    <submittedName>
        <fullName evidence="4">SDR family oxidoreductase</fullName>
    </submittedName>
</protein>
<dbReference type="PROSITE" id="PS00061">
    <property type="entry name" value="ADH_SHORT"/>
    <property type="match status" value="1"/>
</dbReference>
<accession>A0ABV0GJF8</accession>
<dbReference type="SUPFAM" id="SSF51735">
    <property type="entry name" value="NAD(P)-binding Rossmann-fold domains"/>
    <property type="match status" value="1"/>
</dbReference>
<dbReference type="PANTHER" id="PTHR44196:SF1">
    <property type="entry name" value="DEHYDROGENASE_REDUCTASE SDR FAMILY MEMBER 7B"/>
    <property type="match status" value="1"/>
</dbReference>
<keyword evidence="2" id="KW-0560">Oxidoreductase</keyword>
<evidence type="ECO:0000313" key="5">
    <source>
        <dbReference type="Proteomes" id="UP001462640"/>
    </source>
</evidence>
<dbReference type="RefSeq" id="WP_347612546.1">
    <property type="nucleotide sequence ID" value="NZ_JBDPZC010000012.1"/>
</dbReference>
<dbReference type="EMBL" id="JBDPZC010000012">
    <property type="protein sequence ID" value="MEO3715225.1"/>
    <property type="molecule type" value="Genomic_DNA"/>
</dbReference>
<organism evidence="4 5">
    <name type="scientific">Roseateles flavus</name>
    <dbReference type="NCBI Taxonomy" id="3149041"/>
    <lineage>
        <taxon>Bacteria</taxon>
        <taxon>Pseudomonadati</taxon>
        <taxon>Pseudomonadota</taxon>
        <taxon>Betaproteobacteria</taxon>
        <taxon>Burkholderiales</taxon>
        <taxon>Sphaerotilaceae</taxon>
        <taxon>Roseateles</taxon>
    </lineage>
</organism>
<dbReference type="Pfam" id="PF00106">
    <property type="entry name" value="adh_short"/>
    <property type="match status" value="1"/>
</dbReference>
<evidence type="ECO:0000256" key="2">
    <source>
        <dbReference type="ARBA" id="ARBA00023002"/>
    </source>
</evidence>
<proteinExistence type="inferred from homology"/>
<dbReference type="PRINTS" id="PR00080">
    <property type="entry name" value="SDRFAMILY"/>
</dbReference>
<evidence type="ECO:0000256" key="3">
    <source>
        <dbReference type="RuleBase" id="RU000363"/>
    </source>
</evidence>
<dbReference type="NCBIfam" id="NF005437">
    <property type="entry name" value="PRK07024.1"/>
    <property type="match status" value="1"/>
</dbReference>
<dbReference type="Gene3D" id="3.40.50.720">
    <property type="entry name" value="NAD(P)-binding Rossmann-like Domain"/>
    <property type="match status" value="1"/>
</dbReference>
<evidence type="ECO:0000313" key="4">
    <source>
        <dbReference type="EMBL" id="MEO3715225.1"/>
    </source>
</evidence>
<evidence type="ECO:0000256" key="1">
    <source>
        <dbReference type="ARBA" id="ARBA00006484"/>
    </source>
</evidence>
<comment type="similarity">
    <text evidence="1 3">Belongs to the short-chain dehydrogenases/reductases (SDR) family.</text>
</comment>
<name>A0ABV0GJF8_9BURK</name>
<keyword evidence="5" id="KW-1185">Reference proteome</keyword>
<dbReference type="InterPro" id="IPR002347">
    <property type="entry name" value="SDR_fam"/>
</dbReference>
<dbReference type="PRINTS" id="PR00081">
    <property type="entry name" value="GDHRDH"/>
</dbReference>
<gene>
    <name evidence="4" type="ORF">ABDJ40_20855</name>
</gene>
<sequence>MNQAPLVYITGASSGLGQAMALEFYRQGWRLALVARRTEEMARWAREQGLEAARWRVYCADVSQVESIVEAGRHCIAEQGLPDVVIANAGISVGMDSAIYEDLAVMQRLYATNNIGLAATFHPFIAPMNARRSGSLVGIASVAGIRGLPGHAAYCSSKAAVISYCESLRGECRPFGVRVTTIAPGYIDTPLTRRNRYHMPFLMSAESFARAAYRSIQAGHGFRVIPWQMGMVARVLRLLPNALYDRLLAGRPRKHREGE</sequence>
<dbReference type="InterPro" id="IPR036291">
    <property type="entry name" value="NAD(P)-bd_dom_sf"/>
</dbReference>
<reference evidence="4 5" key="1">
    <citation type="submission" date="2024-05" db="EMBL/GenBank/DDBJ databases">
        <title>Roseateles sp. 2.12 16S ribosomal RNA gene Genome sequencing and assembly.</title>
        <authorList>
            <person name="Woo H."/>
        </authorList>
    </citation>
    <scope>NUCLEOTIDE SEQUENCE [LARGE SCALE GENOMIC DNA]</scope>
    <source>
        <strain evidence="4 5">2.12</strain>
    </source>
</reference>
<dbReference type="Proteomes" id="UP001462640">
    <property type="component" value="Unassembled WGS sequence"/>
</dbReference>